<proteinExistence type="predicted"/>
<organism evidence="2 3">
    <name type="scientific">Cupriavidus malaysiensis</name>
    <dbReference type="NCBI Taxonomy" id="367825"/>
    <lineage>
        <taxon>Bacteria</taxon>
        <taxon>Pseudomonadati</taxon>
        <taxon>Pseudomonadota</taxon>
        <taxon>Betaproteobacteria</taxon>
        <taxon>Burkholderiales</taxon>
        <taxon>Burkholderiaceae</taxon>
        <taxon>Cupriavidus</taxon>
    </lineage>
</organism>
<reference evidence="2 3" key="1">
    <citation type="submission" date="2016-10" db="EMBL/GenBank/DDBJ databases">
        <title>Complete genome sequences of three Cupriavidus strains isolated from various Malaysian environments.</title>
        <authorList>
            <person name="Abdullah A.A.-A."/>
            <person name="Shafie N.A.H."/>
            <person name="Lau N.S."/>
        </authorList>
    </citation>
    <scope>NUCLEOTIDE SEQUENCE [LARGE SCALE GENOMIC DNA]</scope>
    <source>
        <strain evidence="2 3">USMAA1020</strain>
    </source>
</reference>
<sequence>MFALSACGGGDSGSGSSNTATVSTPSAGSNVVTLSGQVTDGPIAGAKVCLFSNGVQANNAAGDAICSSQTDAQGNYVLTIPRNLASGLLTLMAAKGTDIQLASTLGTVAQVLSAAGSAGTVTPAQLTSANVTHITTANFALADLDHDGKVSQAELDAYSPDFSVVQRAATILQAYIDGGQTSLIGGATSNTLVLASAVVQSKPLGTTGMTADDWFNDPSNAARIRAANEALSTSLASDMAGKFVDYRLTKTVTQQTIPAPISVNGGAATLYCSSDRTLNKPIYIDISIAFDAARNIALVRYPDDNGQPAYLTGSYNAKNGAINLYELQPKGISSVQGSVTFYEEGYNKHVGTIDATGAIAGTFEEKWAETWSLDASRQECSESGPFTIAKK</sequence>
<dbReference type="PROSITE" id="PS00018">
    <property type="entry name" value="EF_HAND_1"/>
    <property type="match status" value="1"/>
</dbReference>
<gene>
    <name evidence="2" type="ORF">BKK80_28335</name>
</gene>
<dbReference type="Proteomes" id="UP000177515">
    <property type="component" value="Chromosome 2"/>
</dbReference>
<keyword evidence="3" id="KW-1185">Reference proteome</keyword>
<dbReference type="EMBL" id="CP017755">
    <property type="protein sequence ID" value="AOZ09630.1"/>
    <property type="molecule type" value="Genomic_DNA"/>
</dbReference>
<protein>
    <recommendedName>
        <fullName evidence="4">EF-hand domain-containing protein</fullName>
    </recommendedName>
</protein>
<evidence type="ECO:0000313" key="2">
    <source>
        <dbReference type="EMBL" id="AOZ09630.1"/>
    </source>
</evidence>
<accession>A0ABN4TW18</accession>
<feature type="region of interest" description="Disordered" evidence="1">
    <location>
        <begin position="1"/>
        <end position="27"/>
    </location>
</feature>
<dbReference type="InterPro" id="IPR018247">
    <property type="entry name" value="EF_Hand_1_Ca_BS"/>
</dbReference>
<evidence type="ECO:0000313" key="3">
    <source>
        <dbReference type="Proteomes" id="UP000177515"/>
    </source>
</evidence>
<name>A0ABN4TW18_9BURK</name>
<evidence type="ECO:0008006" key="4">
    <source>
        <dbReference type="Google" id="ProtNLM"/>
    </source>
</evidence>
<evidence type="ECO:0000256" key="1">
    <source>
        <dbReference type="SAM" id="MobiDB-lite"/>
    </source>
</evidence>
<feature type="compositionally biased region" description="Polar residues" evidence="1">
    <location>
        <begin position="18"/>
        <end position="27"/>
    </location>
</feature>